<dbReference type="SMART" id="SM00044">
    <property type="entry name" value="CYCc"/>
    <property type="match status" value="1"/>
</dbReference>
<evidence type="ECO:0000256" key="11">
    <source>
        <dbReference type="ARBA" id="ARBA00022998"/>
    </source>
</evidence>
<evidence type="ECO:0000313" key="17">
    <source>
        <dbReference type="EnsemblMetazoa" id="PPAI001967-PA"/>
    </source>
</evidence>
<accession>A0A1B0D3P4</accession>
<keyword evidence="13 14" id="KW-0456">Lyase</keyword>
<evidence type="ECO:0000256" key="14">
    <source>
        <dbReference type="RuleBase" id="RU000405"/>
    </source>
</evidence>
<keyword evidence="7" id="KW-0547">Nucleotide-binding</keyword>
<comment type="catalytic activity">
    <reaction evidence="1">
        <text>ATP = 3',5'-cyclic AMP + diphosphate</text>
        <dbReference type="Rhea" id="RHEA:15389"/>
        <dbReference type="ChEBI" id="CHEBI:30616"/>
        <dbReference type="ChEBI" id="CHEBI:33019"/>
        <dbReference type="ChEBI" id="CHEBI:58165"/>
        <dbReference type="EC" id="4.6.1.1"/>
    </reaction>
</comment>
<evidence type="ECO:0000256" key="6">
    <source>
        <dbReference type="ARBA" id="ARBA00022723"/>
    </source>
</evidence>
<keyword evidence="12" id="KW-0472">Membrane</keyword>
<dbReference type="SUPFAM" id="SSF55073">
    <property type="entry name" value="Nucleotide cyclase"/>
    <property type="match status" value="1"/>
</dbReference>
<keyword evidence="5" id="KW-0812">Transmembrane</keyword>
<dbReference type="GO" id="GO:0006171">
    <property type="term" value="P:cAMP biosynthetic process"/>
    <property type="evidence" value="ECO:0007669"/>
    <property type="project" value="UniProtKB-KW"/>
</dbReference>
<dbReference type="EC" id="4.6.1.1" evidence="4"/>
<feature type="domain" description="Guanylate cyclase" evidence="16">
    <location>
        <begin position="12"/>
        <end position="101"/>
    </location>
</feature>
<evidence type="ECO:0000256" key="12">
    <source>
        <dbReference type="ARBA" id="ARBA00023136"/>
    </source>
</evidence>
<comment type="cofactor">
    <cofactor evidence="2">
        <name>Mg(2+)</name>
        <dbReference type="ChEBI" id="CHEBI:18420"/>
    </cofactor>
</comment>
<name>A0A1B0D3P4_PHLPP</name>
<dbReference type="CDD" id="cd07302">
    <property type="entry name" value="CHD"/>
    <property type="match status" value="1"/>
</dbReference>
<dbReference type="PANTHER" id="PTHR45627">
    <property type="entry name" value="ADENYLATE CYCLASE TYPE 1"/>
    <property type="match status" value="1"/>
</dbReference>
<dbReference type="VEuPathDB" id="VectorBase:PPAPM1_008861"/>
<dbReference type="GO" id="GO:0046872">
    <property type="term" value="F:metal ion binding"/>
    <property type="evidence" value="ECO:0007669"/>
    <property type="project" value="UniProtKB-KW"/>
</dbReference>
<dbReference type="EnsemblMetazoa" id="PPAI001967-RA">
    <property type="protein sequence ID" value="PPAI001967-PA"/>
    <property type="gene ID" value="PPAI001967"/>
</dbReference>
<keyword evidence="6" id="KW-0479">Metal-binding</keyword>
<evidence type="ECO:0000256" key="15">
    <source>
        <dbReference type="SAM" id="MobiDB-lite"/>
    </source>
</evidence>
<evidence type="ECO:0000256" key="7">
    <source>
        <dbReference type="ARBA" id="ARBA00022741"/>
    </source>
</evidence>
<proteinExistence type="inferred from homology"/>
<dbReference type="PANTHER" id="PTHR45627:SF16">
    <property type="entry name" value="ADENYLATE CYCLASE"/>
    <property type="match status" value="1"/>
</dbReference>
<comment type="similarity">
    <text evidence="14">Belongs to the adenylyl cyclase class-4/guanylyl cyclase family.</text>
</comment>
<keyword evidence="11" id="KW-0115">cAMP biosynthesis</keyword>
<dbReference type="EMBL" id="AJVK01003095">
    <property type="status" value="NOT_ANNOTATED_CDS"/>
    <property type="molecule type" value="Genomic_DNA"/>
</dbReference>
<sequence length="405" mass="44043">MPPHSIRLYIEKIKSTGATYMAASGLTANTCDMVNYRHVTSMADYALRLLEQINEVNTHSFNNFRMRIGINIGPVVAGVIGARKPQYDIWGNAVNVASRMDSTGLLDHIQVTQEVYQILQPRGYPLECRGSVNVKGKGSMVTYFLTGSARADLVTFPTTNEGLKQQPSSSTTTSDDVTGNPDKSCAQGSDNPTALRRKSLCRQNDIVPYFSISLSPSVSTGSCISGIQASGAISSDSGEAVKYPTTKSDSTESGRAVKTAADIKGHRQRVEKSTMQDSIESLEKLLKSDIGLANLGAVKIPPFRHPTTEGHNEENIVPYCVENHQEKNISTSSETVINVPQVMNEAKSDAPKILKNSHSMYPIALEQQKVRGESLMSTSKSLNLLPFIDVNGVKVVLEDITNCRN</sequence>
<keyword evidence="9" id="KW-0460">Magnesium</keyword>
<evidence type="ECO:0000259" key="16">
    <source>
        <dbReference type="PROSITE" id="PS50125"/>
    </source>
</evidence>
<feature type="region of interest" description="Disordered" evidence="15">
    <location>
        <begin position="235"/>
        <end position="256"/>
    </location>
</feature>
<dbReference type="InterPro" id="IPR001054">
    <property type="entry name" value="A/G_cyclase"/>
</dbReference>
<dbReference type="FunFam" id="3.30.70.1230:FF:000008">
    <property type="entry name" value="Adenylate cyclase type 9"/>
    <property type="match status" value="1"/>
</dbReference>
<evidence type="ECO:0000256" key="5">
    <source>
        <dbReference type="ARBA" id="ARBA00022692"/>
    </source>
</evidence>
<dbReference type="GO" id="GO:0035556">
    <property type="term" value="P:intracellular signal transduction"/>
    <property type="evidence" value="ECO:0007669"/>
    <property type="project" value="InterPro"/>
</dbReference>
<keyword evidence="8" id="KW-0067">ATP-binding</keyword>
<evidence type="ECO:0000313" key="18">
    <source>
        <dbReference type="Proteomes" id="UP000092462"/>
    </source>
</evidence>
<dbReference type="GO" id="GO:0004016">
    <property type="term" value="F:adenylate cyclase activity"/>
    <property type="evidence" value="ECO:0007669"/>
    <property type="project" value="UniProtKB-EC"/>
</dbReference>
<evidence type="ECO:0000256" key="8">
    <source>
        <dbReference type="ARBA" id="ARBA00022840"/>
    </source>
</evidence>
<evidence type="ECO:0000256" key="1">
    <source>
        <dbReference type="ARBA" id="ARBA00001593"/>
    </source>
</evidence>
<evidence type="ECO:0000256" key="13">
    <source>
        <dbReference type="ARBA" id="ARBA00023239"/>
    </source>
</evidence>
<protein>
    <recommendedName>
        <fullName evidence="4">adenylate cyclase</fullName>
        <ecNumber evidence="4">4.6.1.1</ecNumber>
    </recommendedName>
</protein>
<dbReference type="AlphaFoldDB" id="A0A1B0D3P4"/>
<evidence type="ECO:0000256" key="3">
    <source>
        <dbReference type="ARBA" id="ARBA00004141"/>
    </source>
</evidence>
<dbReference type="InterPro" id="IPR029787">
    <property type="entry name" value="Nucleotide_cyclase"/>
</dbReference>
<dbReference type="GO" id="GO:0005524">
    <property type="term" value="F:ATP binding"/>
    <property type="evidence" value="ECO:0007669"/>
    <property type="project" value="UniProtKB-KW"/>
</dbReference>
<dbReference type="InterPro" id="IPR018297">
    <property type="entry name" value="A/G_cyclase_CS"/>
</dbReference>
<reference evidence="17" key="1">
    <citation type="submission" date="2022-08" db="UniProtKB">
        <authorList>
            <consortium name="EnsemblMetazoa"/>
        </authorList>
    </citation>
    <scope>IDENTIFICATION</scope>
    <source>
        <strain evidence="17">Israel</strain>
    </source>
</reference>
<feature type="compositionally biased region" description="Polar residues" evidence="15">
    <location>
        <begin position="158"/>
        <end position="167"/>
    </location>
</feature>
<dbReference type="GO" id="GO:0007189">
    <property type="term" value="P:adenylate cyclase-activating G protein-coupled receptor signaling pathway"/>
    <property type="evidence" value="ECO:0007669"/>
    <property type="project" value="TreeGrafter"/>
</dbReference>
<evidence type="ECO:0000256" key="4">
    <source>
        <dbReference type="ARBA" id="ARBA00012201"/>
    </source>
</evidence>
<comment type="subcellular location">
    <subcellularLocation>
        <location evidence="3">Membrane</location>
        <topology evidence="3">Multi-pass membrane protein</topology>
    </subcellularLocation>
</comment>
<evidence type="ECO:0000256" key="2">
    <source>
        <dbReference type="ARBA" id="ARBA00001946"/>
    </source>
</evidence>
<evidence type="ECO:0000256" key="10">
    <source>
        <dbReference type="ARBA" id="ARBA00022989"/>
    </source>
</evidence>
<dbReference type="Pfam" id="PF00211">
    <property type="entry name" value="Guanylate_cyc"/>
    <property type="match status" value="1"/>
</dbReference>
<dbReference type="Proteomes" id="UP000092462">
    <property type="component" value="Unassembled WGS sequence"/>
</dbReference>
<dbReference type="Gene3D" id="3.30.70.1230">
    <property type="entry name" value="Nucleotide cyclase"/>
    <property type="match status" value="1"/>
</dbReference>
<dbReference type="VEuPathDB" id="VectorBase:PPAI001967"/>
<organism evidence="17 18">
    <name type="scientific">Phlebotomus papatasi</name>
    <name type="common">Sandfly</name>
    <dbReference type="NCBI Taxonomy" id="29031"/>
    <lineage>
        <taxon>Eukaryota</taxon>
        <taxon>Metazoa</taxon>
        <taxon>Ecdysozoa</taxon>
        <taxon>Arthropoda</taxon>
        <taxon>Hexapoda</taxon>
        <taxon>Insecta</taxon>
        <taxon>Pterygota</taxon>
        <taxon>Neoptera</taxon>
        <taxon>Endopterygota</taxon>
        <taxon>Diptera</taxon>
        <taxon>Nematocera</taxon>
        <taxon>Psychodoidea</taxon>
        <taxon>Psychodidae</taxon>
        <taxon>Phlebotomus</taxon>
        <taxon>Phlebotomus</taxon>
    </lineage>
</organism>
<keyword evidence="10" id="KW-1133">Transmembrane helix</keyword>
<keyword evidence="18" id="KW-1185">Reference proteome</keyword>
<dbReference type="PROSITE" id="PS00452">
    <property type="entry name" value="GUANYLATE_CYCLASE_1"/>
    <property type="match status" value="1"/>
</dbReference>
<dbReference type="GO" id="GO:0005886">
    <property type="term" value="C:plasma membrane"/>
    <property type="evidence" value="ECO:0007669"/>
    <property type="project" value="TreeGrafter"/>
</dbReference>
<dbReference type="PROSITE" id="PS50125">
    <property type="entry name" value="GUANYLATE_CYCLASE_2"/>
    <property type="match status" value="1"/>
</dbReference>
<evidence type="ECO:0000256" key="9">
    <source>
        <dbReference type="ARBA" id="ARBA00022842"/>
    </source>
</evidence>
<feature type="region of interest" description="Disordered" evidence="15">
    <location>
        <begin position="158"/>
        <end position="192"/>
    </location>
</feature>
<feature type="compositionally biased region" description="Low complexity" evidence="15">
    <location>
        <begin position="168"/>
        <end position="178"/>
    </location>
</feature>